<dbReference type="SUPFAM" id="SSF52200">
    <property type="entry name" value="Toll/Interleukin receptor TIR domain"/>
    <property type="match status" value="1"/>
</dbReference>
<keyword evidence="2" id="KW-0067">ATP-binding</keyword>
<feature type="domain" description="TIR" evidence="4">
    <location>
        <begin position="109"/>
        <end position="236"/>
    </location>
</feature>
<evidence type="ECO:0000259" key="4">
    <source>
        <dbReference type="PROSITE" id="PS50104"/>
    </source>
</evidence>
<protein>
    <recommendedName>
        <fullName evidence="4">TIR domain-containing protein</fullName>
    </recommendedName>
</protein>
<dbReference type="SUPFAM" id="SSF52540">
    <property type="entry name" value="P-loop containing nucleoside triphosphate hydrolases"/>
    <property type="match status" value="1"/>
</dbReference>
<keyword evidence="6" id="KW-1185">Reference proteome</keyword>
<dbReference type="Gene3D" id="3.40.50.300">
    <property type="entry name" value="P-loop containing nucleotide triphosphate hydrolases"/>
    <property type="match status" value="1"/>
</dbReference>
<dbReference type="InterPro" id="IPR007111">
    <property type="entry name" value="NACHT_NTPase"/>
</dbReference>
<dbReference type="InterPro" id="IPR027417">
    <property type="entry name" value="P-loop_NTPase"/>
</dbReference>
<name>A0ABP0G2G5_CLALP</name>
<evidence type="ECO:0000256" key="2">
    <source>
        <dbReference type="ARBA" id="ARBA00022840"/>
    </source>
</evidence>
<evidence type="ECO:0000256" key="1">
    <source>
        <dbReference type="ARBA" id="ARBA00022741"/>
    </source>
</evidence>
<dbReference type="Pfam" id="PF05729">
    <property type="entry name" value="NACHT"/>
    <property type="match status" value="1"/>
</dbReference>
<dbReference type="PANTHER" id="PTHR46270">
    <property type="entry name" value="ARMADILLO-TYPE FOLD-RELATED"/>
    <property type="match status" value="1"/>
</dbReference>
<feature type="compositionally biased region" description="Basic and acidic residues" evidence="3">
    <location>
        <begin position="79"/>
        <end position="91"/>
    </location>
</feature>
<gene>
    <name evidence="5" type="ORF">CVLEPA_LOCUS17957</name>
</gene>
<keyword evidence="1" id="KW-0547">Nucleotide-binding</keyword>
<dbReference type="EMBL" id="CAWYQH010000101">
    <property type="protein sequence ID" value="CAK8686045.1"/>
    <property type="molecule type" value="Genomic_DNA"/>
</dbReference>
<evidence type="ECO:0000256" key="3">
    <source>
        <dbReference type="SAM" id="MobiDB-lite"/>
    </source>
</evidence>
<dbReference type="PROSITE" id="PS50104">
    <property type="entry name" value="TIR"/>
    <property type="match status" value="1"/>
</dbReference>
<dbReference type="Gene3D" id="3.80.10.10">
    <property type="entry name" value="Ribonuclease Inhibitor"/>
    <property type="match status" value="1"/>
</dbReference>
<reference evidence="5 6" key="1">
    <citation type="submission" date="2024-02" db="EMBL/GenBank/DDBJ databases">
        <authorList>
            <person name="Daric V."/>
            <person name="Darras S."/>
        </authorList>
    </citation>
    <scope>NUCLEOTIDE SEQUENCE [LARGE SCALE GENOMIC DNA]</scope>
</reference>
<dbReference type="Gene3D" id="3.40.50.10140">
    <property type="entry name" value="Toll/interleukin-1 receptor homology (TIR) domain"/>
    <property type="match status" value="1"/>
</dbReference>
<sequence>MGGSQTRPDVSQQDKLTAGPVVIKVAPQIYYDQRQYQDNREFTQTEIKDSKEINIGGGQSTSITCHKGQNVSTLKDRYVTEQGSPKEKTDTKSTFTRKNIPDEGTDGKKEKHVMISYNWDDKRLALKIHDRLADAGYNVWIDKEKMGTLLYESMAQAVENSSLVLMFLSDKYEQSENCQREGKYAGDLKKPIIPIVTQANYKIKGWSGLLTAGKIYHDFSQGSYDDKFQGLLDKIKELNWSEVGKPPNPTRNVCSLFTSEDKAIIDLLHYQRKFEQPEEIHLEVSFENVDPSSIPNVNPRVVKMDLYLQQIHPKKWYIPSMEVTKQHQENFKKGEEICFNKLVEEKNKHRFILVVGNPGSGKTVFYNRLSKKCNNWPTYVSLNFKFTDLDYNVPVSLRELLIDKPYSGLSDGTKDLAWDWIRDNQEKCILLMDGLDQVNWSFPQKALPKFSYEDKMSACELVACIWNRTFLPDVFVIVTSRPHSALTIPKPLRPDATYYLHDLSPDDAKLLFLYYTGAKDDRLWTKIELDAPHLISFCLSPLIVQFVARACLTKAGISTPDITSLSRVYIMVFSDLQFCSSVRVEYQDNFTQNIQGLAKVSFEATKKSTVVISEQRLLQEGLDVETVQDLVIVHHSRKGPNSRIIRGKREMHFSHQTIQECFAALYILLNMSVAEFRDFTNNTLFLDHWSMVRQFTCGLLVDITLETDDEDFDWIQKMIEDLQLHRDIANKRTILADALTLKLKHFMYLDWDDWQEDDNKRRYISLMVDTAECANDKLNRKIIEDFPGDLNLGYTQMNSSSTIILSKFLSEQKNNLVELDLTKCFSTPHDVKRLISAIVEMQGKVKRLNISYNILSEIPPQSFFAKIEVWLEMRLCFSYYNGKRKLMRDANEVERFKIQKILNQLENSMMQLLMREAFSMKSLVKPCVGFNEQQNSHRRDIALELRKGLPHICSGVWQCQKDCHKVRLS</sequence>
<evidence type="ECO:0000313" key="5">
    <source>
        <dbReference type="EMBL" id="CAK8686045.1"/>
    </source>
</evidence>
<comment type="caution">
    <text evidence="5">The sequence shown here is derived from an EMBL/GenBank/DDBJ whole genome shotgun (WGS) entry which is preliminary data.</text>
</comment>
<dbReference type="InterPro" id="IPR035897">
    <property type="entry name" value="Toll_tir_struct_dom_sf"/>
</dbReference>
<dbReference type="Pfam" id="PF13676">
    <property type="entry name" value="TIR_2"/>
    <property type="match status" value="1"/>
</dbReference>
<dbReference type="InterPro" id="IPR000157">
    <property type="entry name" value="TIR_dom"/>
</dbReference>
<proteinExistence type="predicted"/>
<feature type="region of interest" description="Disordered" evidence="3">
    <location>
        <begin position="79"/>
        <end position="107"/>
    </location>
</feature>
<dbReference type="PANTHER" id="PTHR46270:SF2">
    <property type="entry name" value="TIR DOMAIN-CONTAINING PROTEIN"/>
    <property type="match status" value="1"/>
</dbReference>
<dbReference type="SUPFAM" id="SSF52047">
    <property type="entry name" value="RNI-like"/>
    <property type="match status" value="1"/>
</dbReference>
<dbReference type="Proteomes" id="UP001642483">
    <property type="component" value="Unassembled WGS sequence"/>
</dbReference>
<organism evidence="5 6">
    <name type="scientific">Clavelina lepadiformis</name>
    <name type="common">Light-bulb sea squirt</name>
    <name type="synonym">Ascidia lepadiformis</name>
    <dbReference type="NCBI Taxonomy" id="159417"/>
    <lineage>
        <taxon>Eukaryota</taxon>
        <taxon>Metazoa</taxon>
        <taxon>Chordata</taxon>
        <taxon>Tunicata</taxon>
        <taxon>Ascidiacea</taxon>
        <taxon>Aplousobranchia</taxon>
        <taxon>Clavelinidae</taxon>
        <taxon>Clavelina</taxon>
    </lineage>
</organism>
<accession>A0ABP0G2G5</accession>
<dbReference type="InterPro" id="IPR032675">
    <property type="entry name" value="LRR_dom_sf"/>
</dbReference>
<evidence type="ECO:0000313" key="6">
    <source>
        <dbReference type="Proteomes" id="UP001642483"/>
    </source>
</evidence>